<dbReference type="PIRSF" id="PIRSF001430">
    <property type="entry name" value="tRNA_psdUrid_synth"/>
    <property type="match status" value="1"/>
</dbReference>
<evidence type="ECO:0000256" key="6">
    <source>
        <dbReference type="PIRSR" id="PIRSR001430-2"/>
    </source>
</evidence>
<evidence type="ECO:0000256" key="1">
    <source>
        <dbReference type="ARBA" id="ARBA00009375"/>
    </source>
</evidence>
<accession>A0A1H2M7E0</accession>
<protein>
    <recommendedName>
        <fullName evidence="4">tRNA pseudouridine synthase A</fullName>
        <ecNumber evidence="4">5.4.99.12</ecNumber>
    </recommendedName>
    <alternativeName>
        <fullName evidence="4">tRNA pseudouridine(38-40) synthase</fullName>
    </alternativeName>
    <alternativeName>
        <fullName evidence="4">tRNA pseudouridylate synthase I</fullName>
    </alternativeName>
    <alternativeName>
        <fullName evidence="4">tRNA-uridine isomerase I</fullName>
    </alternativeName>
</protein>
<dbReference type="EMBL" id="LT629791">
    <property type="protein sequence ID" value="SDU89079.1"/>
    <property type="molecule type" value="Genomic_DNA"/>
</dbReference>
<dbReference type="Gene3D" id="3.30.70.660">
    <property type="entry name" value="Pseudouridine synthase I, catalytic domain, C-terminal subdomain"/>
    <property type="match status" value="1"/>
</dbReference>
<dbReference type="GO" id="GO:0003723">
    <property type="term" value="F:RNA binding"/>
    <property type="evidence" value="ECO:0007669"/>
    <property type="project" value="InterPro"/>
</dbReference>
<dbReference type="FunFam" id="3.30.70.580:FF:000008">
    <property type="entry name" value="tRNA pseudouridine synthase A"/>
    <property type="match status" value="1"/>
</dbReference>
<dbReference type="STRING" id="419479.SAMN04488563_7160"/>
<dbReference type="GO" id="GO:0031119">
    <property type="term" value="P:tRNA pseudouridine synthesis"/>
    <property type="evidence" value="ECO:0007669"/>
    <property type="project" value="UniProtKB-UniRule"/>
</dbReference>
<feature type="domain" description="Pseudouridine synthase I TruA alpha/beta" evidence="8">
    <location>
        <begin position="168"/>
        <end position="270"/>
    </location>
</feature>
<comment type="similarity">
    <text evidence="1 4 7">Belongs to the tRNA pseudouridine synthase TruA family.</text>
</comment>
<dbReference type="InterPro" id="IPR001406">
    <property type="entry name" value="PsdUridine_synth_TruA"/>
</dbReference>
<dbReference type="RefSeq" id="WP_172860759.1">
    <property type="nucleotide sequence ID" value="NZ_LBMC01000071.1"/>
</dbReference>
<dbReference type="NCBIfam" id="TIGR00071">
    <property type="entry name" value="hisT_truA"/>
    <property type="match status" value="1"/>
</dbReference>
<comment type="catalytic activity">
    <reaction evidence="4 7">
        <text>uridine(38/39/40) in tRNA = pseudouridine(38/39/40) in tRNA</text>
        <dbReference type="Rhea" id="RHEA:22376"/>
        <dbReference type="Rhea" id="RHEA-COMP:10085"/>
        <dbReference type="Rhea" id="RHEA-COMP:10087"/>
        <dbReference type="ChEBI" id="CHEBI:65314"/>
        <dbReference type="ChEBI" id="CHEBI:65315"/>
        <dbReference type="EC" id="5.4.99.12"/>
    </reaction>
</comment>
<evidence type="ECO:0000259" key="8">
    <source>
        <dbReference type="Pfam" id="PF01416"/>
    </source>
</evidence>
<dbReference type="InterPro" id="IPR020095">
    <property type="entry name" value="PsdUridine_synth_TruA_C"/>
</dbReference>
<dbReference type="InterPro" id="IPR020103">
    <property type="entry name" value="PsdUridine_synth_cat_dom_sf"/>
</dbReference>
<proteinExistence type="inferred from homology"/>
<dbReference type="EC" id="5.4.99.12" evidence="4"/>
<evidence type="ECO:0000256" key="4">
    <source>
        <dbReference type="HAMAP-Rule" id="MF_00171"/>
    </source>
</evidence>
<keyword evidence="3 4" id="KW-0413">Isomerase</keyword>
<dbReference type="AlphaFoldDB" id="A0A1H2M7E0"/>
<dbReference type="GO" id="GO:0160147">
    <property type="term" value="F:tRNA pseudouridine(38-40) synthase activity"/>
    <property type="evidence" value="ECO:0007669"/>
    <property type="project" value="UniProtKB-EC"/>
</dbReference>
<name>A0A1H2M7E0_9ACTN</name>
<keyword evidence="10" id="KW-1185">Reference proteome</keyword>
<feature type="active site" description="Nucleophile" evidence="4 5">
    <location>
        <position position="65"/>
    </location>
</feature>
<evidence type="ECO:0000256" key="3">
    <source>
        <dbReference type="ARBA" id="ARBA00023235"/>
    </source>
</evidence>
<evidence type="ECO:0000256" key="5">
    <source>
        <dbReference type="PIRSR" id="PIRSR001430-1"/>
    </source>
</evidence>
<dbReference type="InterPro" id="IPR020094">
    <property type="entry name" value="TruA/RsuA/RluB/E/F_N"/>
</dbReference>
<dbReference type="FunFam" id="3.30.70.660:FF:000003">
    <property type="entry name" value="tRNA pseudouridine synthase A"/>
    <property type="match status" value="1"/>
</dbReference>
<dbReference type="SUPFAM" id="SSF55120">
    <property type="entry name" value="Pseudouridine synthase"/>
    <property type="match status" value="1"/>
</dbReference>
<dbReference type="PANTHER" id="PTHR11142">
    <property type="entry name" value="PSEUDOURIDYLATE SYNTHASE"/>
    <property type="match status" value="1"/>
</dbReference>
<dbReference type="HAMAP" id="MF_00171">
    <property type="entry name" value="TruA"/>
    <property type="match status" value="1"/>
</dbReference>
<dbReference type="Gene3D" id="3.30.70.580">
    <property type="entry name" value="Pseudouridine synthase I, catalytic domain, N-terminal subdomain"/>
    <property type="match status" value="1"/>
</dbReference>
<sequence>MQPADPESGVGGLLRVRLDLAYDGTEFSGWAVQPGRRTVQGVLEEALGRVLRIDPPRVTVAGRTDAGVHARGQVCHVDVPATAWTAAPGRSDRTPAVALLRRLAGVLPADVRVHGAAEAPAGFDARFSAVWRRYRYRVADAPYGADPLLRSFVLWHDRPLDVDAMNAAAAGLLGEHDFAAYCRPREGATTIRALRVLTWERTADALAVATVEADAFCHNQVRAMIGALLLVGDGRRPADWPATVLAAGQRDPAVVVIPPHGLTLEAVGYPPDAELAARARAARNVRTLG</sequence>
<evidence type="ECO:0000313" key="10">
    <source>
        <dbReference type="Proteomes" id="UP000182977"/>
    </source>
</evidence>
<dbReference type="InterPro" id="IPR020097">
    <property type="entry name" value="PsdUridine_synth_TruA_a/b_dom"/>
</dbReference>
<organism evidence="9 10">
    <name type="scientific">Jiangella alkaliphila</name>
    <dbReference type="NCBI Taxonomy" id="419479"/>
    <lineage>
        <taxon>Bacteria</taxon>
        <taxon>Bacillati</taxon>
        <taxon>Actinomycetota</taxon>
        <taxon>Actinomycetes</taxon>
        <taxon>Jiangellales</taxon>
        <taxon>Jiangellaceae</taxon>
        <taxon>Jiangella</taxon>
    </lineage>
</organism>
<keyword evidence="2 4" id="KW-0819">tRNA processing</keyword>
<gene>
    <name evidence="4" type="primary">truA</name>
    <name evidence="9" type="ORF">SAMN04488563_7160</name>
</gene>
<dbReference type="Proteomes" id="UP000182977">
    <property type="component" value="Chromosome I"/>
</dbReference>
<dbReference type="CDD" id="cd02570">
    <property type="entry name" value="PseudoU_synth_EcTruA"/>
    <property type="match status" value="1"/>
</dbReference>
<reference evidence="10" key="1">
    <citation type="submission" date="2016-10" db="EMBL/GenBank/DDBJ databases">
        <authorList>
            <person name="Varghese N."/>
            <person name="Submissions S."/>
        </authorList>
    </citation>
    <scope>NUCLEOTIDE SEQUENCE [LARGE SCALE GENOMIC DNA]</scope>
    <source>
        <strain evidence="10">DSM 45079</strain>
    </source>
</reference>
<feature type="domain" description="Pseudouridine synthase I TruA alpha/beta" evidence="8">
    <location>
        <begin position="21"/>
        <end position="127"/>
    </location>
</feature>
<evidence type="ECO:0000256" key="2">
    <source>
        <dbReference type="ARBA" id="ARBA00022694"/>
    </source>
</evidence>
<dbReference type="Pfam" id="PF01416">
    <property type="entry name" value="PseudoU_synth_1"/>
    <property type="match status" value="2"/>
</dbReference>
<feature type="binding site" evidence="4 6">
    <location>
        <position position="134"/>
    </location>
    <ligand>
        <name>substrate</name>
    </ligand>
</feature>
<evidence type="ECO:0000256" key="7">
    <source>
        <dbReference type="RuleBase" id="RU003792"/>
    </source>
</evidence>
<comment type="subunit">
    <text evidence="4">Homodimer.</text>
</comment>
<evidence type="ECO:0000313" key="9">
    <source>
        <dbReference type="EMBL" id="SDU89079.1"/>
    </source>
</evidence>
<dbReference type="PANTHER" id="PTHR11142:SF0">
    <property type="entry name" value="TRNA PSEUDOURIDINE SYNTHASE-LIKE 1"/>
    <property type="match status" value="1"/>
</dbReference>
<comment type="caution">
    <text evidence="4">Lacks conserved residue(s) required for the propagation of feature annotation.</text>
</comment>
<comment type="function">
    <text evidence="4">Formation of pseudouridine at positions 38, 39 and 40 in the anticodon stem and loop of transfer RNAs.</text>
</comment>